<feature type="compositionally biased region" description="Low complexity" evidence="2">
    <location>
        <begin position="315"/>
        <end position="332"/>
    </location>
</feature>
<feature type="compositionally biased region" description="Acidic residues" evidence="2">
    <location>
        <begin position="127"/>
        <end position="142"/>
    </location>
</feature>
<dbReference type="AlphaFoldDB" id="W4H4L2"/>
<dbReference type="GeneID" id="20804541"/>
<feature type="region of interest" description="Disordered" evidence="2">
    <location>
        <begin position="116"/>
        <end position="223"/>
    </location>
</feature>
<evidence type="ECO:0008006" key="4">
    <source>
        <dbReference type="Google" id="ProtNLM"/>
    </source>
</evidence>
<feature type="region of interest" description="Disordered" evidence="2">
    <location>
        <begin position="299"/>
        <end position="345"/>
    </location>
</feature>
<evidence type="ECO:0000313" key="3">
    <source>
        <dbReference type="EMBL" id="ETV86058.1"/>
    </source>
</evidence>
<dbReference type="GO" id="GO:0032040">
    <property type="term" value="C:small-subunit processome"/>
    <property type="evidence" value="ECO:0007669"/>
    <property type="project" value="TreeGrafter"/>
</dbReference>
<gene>
    <name evidence="3" type="ORF">H257_02545</name>
</gene>
<dbReference type="PANTHER" id="PTHR13237">
    <property type="entry name" value="SOMETHING ABOUT SILENCING PROTEIN 10-RELATED"/>
    <property type="match status" value="1"/>
</dbReference>
<feature type="compositionally biased region" description="Basic and acidic residues" evidence="2">
    <location>
        <begin position="207"/>
        <end position="223"/>
    </location>
</feature>
<proteinExistence type="predicted"/>
<dbReference type="STRING" id="112090.W4H4L2"/>
<dbReference type="PANTHER" id="PTHR13237:SF9">
    <property type="entry name" value="NEUROGUIDIN"/>
    <property type="match status" value="1"/>
</dbReference>
<dbReference type="InterPro" id="IPR007146">
    <property type="entry name" value="Sas10/Utp3/C1D"/>
</dbReference>
<feature type="compositionally biased region" description="Basic and acidic residues" evidence="2">
    <location>
        <begin position="189"/>
        <end position="200"/>
    </location>
</feature>
<evidence type="ECO:0000256" key="2">
    <source>
        <dbReference type="SAM" id="MobiDB-lite"/>
    </source>
</evidence>
<dbReference type="VEuPathDB" id="FungiDB:H257_02545"/>
<name>W4H4L2_APHAT</name>
<keyword evidence="1" id="KW-0175">Coiled coil</keyword>
<protein>
    <recommendedName>
        <fullName evidence="4">Sas10 C-terminal domain-containing protein</fullName>
    </recommendedName>
</protein>
<dbReference type="GO" id="GO:0000462">
    <property type="term" value="P:maturation of SSU-rRNA from tricistronic rRNA transcript (SSU-rRNA, 5.8S rRNA, LSU-rRNA)"/>
    <property type="evidence" value="ECO:0007669"/>
    <property type="project" value="TreeGrafter"/>
</dbReference>
<dbReference type="RefSeq" id="XP_009824530.1">
    <property type="nucleotide sequence ID" value="XM_009826228.1"/>
</dbReference>
<feature type="compositionally biased region" description="Basic and acidic residues" evidence="2">
    <location>
        <begin position="166"/>
        <end position="177"/>
    </location>
</feature>
<feature type="coiled-coil region" evidence="1">
    <location>
        <begin position="4"/>
        <end position="31"/>
    </location>
</feature>
<dbReference type="OrthoDB" id="203440at2759"/>
<feature type="compositionally biased region" description="Low complexity" evidence="2">
    <location>
        <begin position="117"/>
        <end position="126"/>
    </location>
</feature>
<accession>W4H4L2</accession>
<evidence type="ECO:0000256" key="1">
    <source>
        <dbReference type="SAM" id="Coils"/>
    </source>
</evidence>
<feature type="compositionally biased region" description="Basic and acidic residues" evidence="2">
    <location>
        <begin position="335"/>
        <end position="345"/>
    </location>
</feature>
<organism evidence="3">
    <name type="scientific">Aphanomyces astaci</name>
    <name type="common">Crayfish plague agent</name>
    <dbReference type="NCBI Taxonomy" id="112090"/>
    <lineage>
        <taxon>Eukaryota</taxon>
        <taxon>Sar</taxon>
        <taxon>Stramenopiles</taxon>
        <taxon>Oomycota</taxon>
        <taxon>Saprolegniomycetes</taxon>
        <taxon>Saprolegniales</taxon>
        <taxon>Verrucalvaceae</taxon>
        <taxon>Aphanomyces</taxon>
    </lineage>
</organism>
<dbReference type="EMBL" id="KI913117">
    <property type="protein sequence ID" value="ETV86058.1"/>
    <property type="molecule type" value="Genomic_DNA"/>
</dbReference>
<dbReference type="Pfam" id="PF04000">
    <property type="entry name" value="Sas10_Utp3"/>
    <property type="match status" value="1"/>
</dbReference>
<reference evidence="3" key="1">
    <citation type="submission" date="2013-12" db="EMBL/GenBank/DDBJ databases">
        <title>The Genome Sequence of Aphanomyces astaci APO3.</title>
        <authorList>
            <consortium name="The Broad Institute Genomics Platform"/>
            <person name="Russ C."/>
            <person name="Tyler B."/>
            <person name="van West P."/>
            <person name="Dieguez-Uribeondo J."/>
            <person name="Young S.K."/>
            <person name="Zeng Q."/>
            <person name="Gargeya S."/>
            <person name="Fitzgerald M."/>
            <person name="Abouelleil A."/>
            <person name="Alvarado L."/>
            <person name="Chapman S.B."/>
            <person name="Gainer-Dewar J."/>
            <person name="Goldberg J."/>
            <person name="Griggs A."/>
            <person name="Gujja S."/>
            <person name="Hansen M."/>
            <person name="Howarth C."/>
            <person name="Imamovic A."/>
            <person name="Ireland A."/>
            <person name="Larimer J."/>
            <person name="McCowan C."/>
            <person name="Murphy C."/>
            <person name="Pearson M."/>
            <person name="Poon T.W."/>
            <person name="Priest M."/>
            <person name="Roberts A."/>
            <person name="Saif S."/>
            <person name="Shea T."/>
            <person name="Sykes S."/>
            <person name="Wortman J."/>
            <person name="Nusbaum C."/>
            <person name="Birren B."/>
        </authorList>
    </citation>
    <scope>NUCLEOTIDE SEQUENCE [LARGE SCALE GENOMIC DNA]</scope>
    <source>
        <strain evidence="3">APO3</strain>
    </source>
</reference>
<sequence length="345" mass="38487">MASVDKLTTDLESLQEKLQEFQDAIKTDLATENGMGLLQVKNHAMMQYSQLSLYYALLKLESPDSVKGHAVFKELVRYRTILERIRPFDRKLKYQVDKLCKMAVSDAKDVDAALSYAPNPDAMQAANDDDDEADDDDNDETDGNAKKGIYKAPRLASVPYEEEEKEADKQAKRDERNRKRMAKSTILSEIRDEYSERPEEVYTSGKTIDKETMREEREKTDYEESRFVRVVTSRKDKVRKRQRERDAMAADSIGKMDNFAGISDALGEFGGKRFVAAAPQQKLGGKIGGIFAHVDVATPKKKQKTAGGGADPTKAASAGHSTAAAPPSSATSVRGGEKQKVRFNW</sequence>